<name>E7FR27_9LACO</name>
<proteinExistence type="predicted"/>
<dbReference type="EMBL" id="ACGS02000041">
    <property type="protein sequence ID" value="EFZ34414.1"/>
    <property type="molecule type" value="Genomic_DNA"/>
</dbReference>
<protein>
    <submittedName>
        <fullName evidence="1">Uncharacterized protein</fullName>
    </submittedName>
</protein>
<dbReference type="HOGENOM" id="CLU_3201416_0_0_9"/>
<reference evidence="1 2" key="1">
    <citation type="submission" date="2011-01" db="EMBL/GenBank/DDBJ databases">
        <authorList>
            <person name="Muzny D."/>
            <person name="Qin X."/>
            <person name="Buhay C."/>
            <person name="Dugan-Rocha S."/>
            <person name="Ding Y."/>
            <person name="Chen G."/>
            <person name="Hawes A."/>
            <person name="Holder M."/>
            <person name="Jhangiani S."/>
            <person name="Johnson A."/>
            <person name="Khan Z."/>
            <person name="Li Z."/>
            <person name="Liu W."/>
            <person name="Liu X."/>
            <person name="Perez L."/>
            <person name="Shen H."/>
            <person name="Wang Q."/>
            <person name="Watt J."/>
            <person name="Xi L."/>
            <person name="Xin Y."/>
            <person name="Zhou J."/>
            <person name="Deng J."/>
            <person name="Jiang H."/>
            <person name="Liu Y."/>
            <person name="Qu J."/>
            <person name="Song X.-Z."/>
            <person name="Zhang L."/>
            <person name="Villasana D."/>
            <person name="Johnson A."/>
            <person name="Liu J."/>
            <person name="Liyanage D."/>
            <person name="Lorensuhewa L."/>
            <person name="Robinson T."/>
            <person name="Song A."/>
            <person name="Song B.-B."/>
            <person name="Dinh H."/>
            <person name="Thornton R."/>
            <person name="Coyle M."/>
            <person name="Francisco L."/>
            <person name="Jackson L."/>
            <person name="Javaid M."/>
            <person name="Korchina V."/>
            <person name="Kovar C."/>
            <person name="Mata R."/>
            <person name="Mathew T."/>
            <person name="Ngo R."/>
            <person name="Nguyen L."/>
            <person name="Nguyen N."/>
            <person name="Okwuonu G."/>
            <person name="Ongeri F."/>
            <person name="Pham C."/>
            <person name="Simmons D."/>
            <person name="Wilczek-Boney K."/>
            <person name="Hale W."/>
            <person name="Jakkamsetti A."/>
            <person name="Pham P."/>
            <person name="Ruth R."/>
            <person name="San Lucas F."/>
            <person name="Warren J."/>
            <person name="Zhang J."/>
            <person name="Zhao Z."/>
            <person name="Zhou C."/>
            <person name="Zhu D."/>
            <person name="Lee S."/>
            <person name="Bess C."/>
            <person name="Blankenburg K."/>
            <person name="Forbes L."/>
            <person name="Fu Q."/>
            <person name="Gubbala S."/>
            <person name="Hirani K."/>
            <person name="Jayaseelan J.C."/>
            <person name="Lara F."/>
            <person name="Munidasa M."/>
            <person name="Palculict T."/>
            <person name="Patil S."/>
            <person name="Pu L.-L."/>
            <person name="Saada N."/>
            <person name="Tang L."/>
            <person name="Weissenberger G."/>
            <person name="Zhu Y."/>
            <person name="Hemphill L."/>
            <person name="Shang Y."/>
            <person name="Youmans B."/>
            <person name="Ayvaz T."/>
            <person name="Ross M."/>
            <person name="Santibanez J."/>
            <person name="Aqrawi P."/>
            <person name="Gross S."/>
            <person name="Joshi V."/>
            <person name="Fowler G."/>
            <person name="Nazareth L."/>
            <person name="Reid J."/>
            <person name="Worley K."/>
            <person name="Petrosino J."/>
            <person name="Highlander S."/>
            <person name="Gibbs R."/>
        </authorList>
    </citation>
    <scope>NUCLEOTIDE SEQUENCE [LARGE SCALE GENOMIC DNA]</scope>
    <source>
        <strain evidence="1 2">ATCC 25644</strain>
    </source>
</reference>
<dbReference type="AlphaFoldDB" id="E7FR27"/>
<organism evidence="1 2">
    <name type="scientific">Ligilactobacillus ruminis ATCC 25644</name>
    <dbReference type="NCBI Taxonomy" id="525362"/>
    <lineage>
        <taxon>Bacteria</taxon>
        <taxon>Bacillati</taxon>
        <taxon>Bacillota</taxon>
        <taxon>Bacilli</taxon>
        <taxon>Lactobacillales</taxon>
        <taxon>Lactobacillaceae</taxon>
        <taxon>Ligilactobacillus</taxon>
    </lineage>
</organism>
<gene>
    <name evidence="1" type="ORF">HMPREF0542_11354</name>
</gene>
<sequence>MMGRQVLRKLSDNVVGIKRIYSKENCVGIGRAIIEKLEARAVDFA</sequence>
<evidence type="ECO:0000313" key="1">
    <source>
        <dbReference type="EMBL" id="EFZ34414.1"/>
    </source>
</evidence>
<dbReference type="RefSeq" id="WP_004563474.1">
    <property type="nucleotide sequence ID" value="NZ_AFYE01000082.1"/>
</dbReference>
<evidence type="ECO:0000313" key="2">
    <source>
        <dbReference type="Proteomes" id="UP000004099"/>
    </source>
</evidence>
<dbReference type="Proteomes" id="UP000004099">
    <property type="component" value="Unassembled WGS sequence"/>
</dbReference>
<accession>E7FR27</accession>
<comment type="caution">
    <text evidence="1">The sequence shown here is derived from an EMBL/GenBank/DDBJ whole genome shotgun (WGS) entry which is preliminary data.</text>
</comment>